<gene>
    <name evidence="3" type="ORF">CBR_g37841</name>
</gene>
<evidence type="ECO:0000256" key="1">
    <source>
        <dbReference type="SAM" id="MobiDB-lite"/>
    </source>
</evidence>
<evidence type="ECO:0000259" key="2">
    <source>
        <dbReference type="Pfam" id="PF12937"/>
    </source>
</evidence>
<feature type="region of interest" description="Disordered" evidence="1">
    <location>
        <begin position="206"/>
        <end position="292"/>
    </location>
</feature>
<dbReference type="AlphaFoldDB" id="A0A388LNY6"/>
<organism evidence="3 4">
    <name type="scientific">Chara braunii</name>
    <name type="common">Braun's stonewort</name>
    <dbReference type="NCBI Taxonomy" id="69332"/>
    <lineage>
        <taxon>Eukaryota</taxon>
        <taxon>Viridiplantae</taxon>
        <taxon>Streptophyta</taxon>
        <taxon>Charophyceae</taxon>
        <taxon>Charales</taxon>
        <taxon>Characeae</taxon>
        <taxon>Chara</taxon>
    </lineage>
</organism>
<dbReference type="InterPro" id="IPR001810">
    <property type="entry name" value="F-box_dom"/>
</dbReference>
<dbReference type="InterPro" id="IPR032675">
    <property type="entry name" value="LRR_dom_sf"/>
</dbReference>
<dbReference type="PANTHER" id="PTHR13318">
    <property type="entry name" value="PARTNER OF PAIRED, ISOFORM B-RELATED"/>
    <property type="match status" value="1"/>
</dbReference>
<dbReference type="EMBL" id="BFEA01000458">
    <property type="protein sequence ID" value="GBG83969.1"/>
    <property type="molecule type" value="Genomic_DNA"/>
</dbReference>
<dbReference type="CDD" id="cd09917">
    <property type="entry name" value="F-box_SF"/>
    <property type="match status" value="1"/>
</dbReference>
<protein>
    <recommendedName>
        <fullName evidence="2">F-box domain-containing protein</fullName>
    </recommendedName>
</protein>
<dbReference type="InterPro" id="IPR036047">
    <property type="entry name" value="F-box-like_dom_sf"/>
</dbReference>
<dbReference type="STRING" id="69332.A0A388LNY6"/>
<feature type="compositionally biased region" description="Low complexity" evidence="1">
    <location>
        <begin position="240"/>
        <end position="250"/>
    </location>
</feature>
<keyword evidence="4" id="KW-1185">Reference proteome</keyword>
<accession>A0A388LNY6</accession>
<dbReference type="Gene3D" id="3.80.10.10">
    <property type="entry name" value="Ribonuclease Inhibitor"/>
    <property type="match status" value="2"/>
</dbReference>
<dbReference type="Gramene" id="GBG83969">
    <property type="protein sequence ID" value="GBG83969"/>
    <property type="gene ID" value="CBR_g37841"/>
</dbReference>
<name>A0A388LNY6_CHABU</name>
<reference evidence="3 4" key="1">
    <citation type="journal article" date="2018" name="Cell">
        <title>The Chara Genome: Secondary Complexity and Implications for Plant Terrestrialization.</title>
        <authorList>
            <person name="Nishiyama T."/>
            <person name="Sakayama H."/>
            <person name="Vries J.D."/>
            <person name="Buschmann H."/>
            <person name="Saint-Marcoux D."/>
            <person name="Ullrich K.K."/>
            <person name="Haas F.B."/>
            <person name="Vanderstraeten L."/>
            <person name="Becker D."/>
            <person name="Lang D."/>
            <person name="Vosolsobe S."/>
            <person name="Rombauts S."/>
            <person name="Wilhelmsson P.K.I."/>
            <person name="Janitza P."/>
            <person name="Kern R."/>
            <person name="Heyl A."/>
            <person name="Rumpler F."/>
            <person name="Villalobos L.I.A.C."/>
            <person name="Clay J.M."/>
            <person name="Skokan R."/>
            <person name="Toyoda A."/>
            <person name="Suzuki Y."/>
            <person name="Kagoshima H."/>
            <person name="Schijlen E."/>
            <person name="Tajeshwar N."/>
            <person name="Catarino B."/>
            <person name="Hetherington A.J."/>
            <person name="Saltykova A."/>
            <person name="Bonnot C."/>
            <person name="Breuninger H."/>
            <person name="Symeonidi A."/>
            <person name="Radhakrishnan G.V."/>
            <person name="Van Nieuwerburgh F."/>
            <person name="Deforce D."/>
            <person name="Chang C."/>
            <person name="Karol K.G."/>
            <person name="Hedrich R."/>
            <person name="Ulvskov P."/>
            <person name="Glockner G."/>
            <person name="Delwiche C.F."/>
            <person name="Petrasek J."/>
            <person name="Van de Peer Y."/>
            <person name="Friml J."/>
            <person name="Beilby M."/>
            <person name="Dolan L."/>
            <person name="Kohara Y."/>
            <person name="Sugano S."/>
            <person name="Fujiyama A."/>
            <person name="Delaux P.-M."/>
            <person name="Quint M."/>
            <person name="TheiBen G."/>
            <person name="Hagemann M."/>
            <person name="Harholt J."/>
            <person name="Dunand C."/>
            <person name="Zachgo S."/>
            <person name="Langdale J."/>
            <person name="Maumus F."/>
            <person name="Straeten D.V.D."/>
            <person name="Gould S.B."/>
            <person name="Rensing S.A."/>
        </authorList>
    </citation>
    <scope>NUCLEOTIDE SEQUENCE [LARGE SCALE GENOMIC DNA]</scope>
    <source>
        <strain evidence="3 4">S276</strain>
    </source>
</reference>
<dbReference type="GO" id="GO:0031146">
    <property type="term" value="P:SCF-dependent proteasomal ubiquitin-dependent protein catabolic process"/>
    <property type="evidence" value="ECO:0007669"/>
    <property type="project" value="TreeGrafter"/>
</dbReference>
<sequence length="745" mass="81901">MVFEHLADARDLVNASMVCRKWQQLANQARQHLKLQWGSLFVQERPERTLQVLLERWPYLRSVELDASWKPPTCGFNFSGESLTLVANHCRQTLQEIVLVACAEIDIASLNDLLGMCQNLRKVQLYKMDLRQTRLCHCEHVHCCRCSIDDQLWESIAQLRCLTHLSLERCRGRITAQQLGRLWAARSMQLQSLALDVTMLDADDQLPSSPDALGMPPAPPLSLPAAHSSPPRFPLTATPSSSSSSSSSSSAGLWPLNASPSPSESLGPHLGQMTTSLSPRTTGGWTGTGTGMIGQPRDSMLSSLACHNLVQRGSRTAIQTARSSLETVKWLRSDTGGDAMALMRMLQTSYHLQALHLYNCTLTRTMLCSMLRSVSGSLRHLRIDACRHHHIQPFQFIPLLPFPEVVCPRLQQLEVYGTQCVGSLVDIAAACPALTKLGITVDFLVPVLVRDPPTSNTCGFVRLLKSHRSLRELELLLNNSRAFQNWFLLPNGEVAGELTGCLTRLQVGALGWRDARLVTLARLSASSLRVLDLRDAACICDDGSSSIPVSVCRIFSVCFAKLQVLILSRFPTPCCNGAADDDVLAALGRNCPALEELTISCVTDPSRISAQGFDSLVGGCPRLSYVRICGMAEVLPAAISALGAGCKRLKRLHLAGFRFTAALLATIAMDFSELLELALFFATIQVNELVDGLRVINKGCQKLRGVTVEGFLEWKGHNPLRQLINESFPHDRNIVLRTLLTTLMV</sequence>
<proteinExistence type="predicted"/>
<dbReference type="Pfam" id="PF12937">
    <property type="entry name" value="F-box-like"/>
    <property type="match status" value="1"/>
</dbReference>
<dbReference type="GO" id="GO:0019005">
    <property type="term" value="C:SCF ubiquitin ligase complex"/>
    <property type="evidence" value="ECO:0007669"/>
    <property type="project" value="TreeGrafter"/>
</dbReference>
<dbReference type="PANTHER" id="PTHR13318:SF190">
    <property type="entry name" value="PARTNER OF PAIRED, ISOFORM B"/>
    <property type="match status" value="1"/>
</dbReference>
<evidence type="ECO:0000313" key="4">
    <source>
        <dbReference type="Proteomes" id="UP000265515"/>
    </source>
</evidence>
<dbReference type="SUPFAM" id="SSF52047">
    <property type="entry name" value="RNI-like"/>
    <property type="match status" value="2"/>
</dbReference>
<comment type="caution">
    <text evidence="3">The sequence shown here is derived from an EMBL/GenBank/DDBJ whole genome shotgun (WGS) entry which is preliminary data.</text>
</comment>
<dbReference type="SUPFAM" id="SSF81383">
    <property type="entry name" value="F-box domain"/>
    <property type="match status" value="1"/>
</dbReference>
<feature type="domain" description="F-box" evidence="2">
    <location>
        <begin position="2"/>
        <end position="28"/>
    </location>
</feature>
<dbReference type="Proteomes" id="UP000265515">
    <property type="component" value="Unassembled WGS sequence"/>
</dbReference>
<evidence type="ECO:0000313" key="3">
    <source>
        <dbReference type="EMBL" id="GBG83969.1"/>
    </source>
</evidence>